<keyword evidence="8 15" id="KW-0227">DNA damage</keyword>
<evidence type="ECO:0000256" key="13">
    <source>
        <dbReference type="ARBA" id="ARBA00023242"/>
    </source>
</evidence>
<dbReference type="FunFam" id="1.10.10.10:FF:000307">
    <property type="entry name" value="Crossover junction endonuclease MUS81"/>
    <property type="match status" value="1"/>
</dbReference>
<comment type="cofactor">
    <cofactor evidence="1 15">
        <name>Mg(2+)</name>
        <dbReference type="ChEBI" id="CHEBI:18420"/>
    </cofactor>
</comment>
<evidence type="ECO:0000256" key="2">
    <source>
        <dbReference type="ARBA" id="ARBA00004123"/>
    </source>
</evidence>
<evidence type="ECO:0000313" key="19">
    <source>
        <dbReference type="Proteomes" id="UP000515788"/>
    </source>
</evidence>
<comment type="similarity">
    <text evidence="3 15">Belongs to the XPF family.</text>
</comment>
<dbReference type="CDD" id="cd20074">
    <property type="entry name" value="XPF_nuclease_Mus81"/>
    <property type="match status" value="1"/>
</dbReference>
<evidence type="ECO:0000256" key="5">
    <source>
        <dbReference type="ARBA" id="ARBA00022722"/>
    </source>
</evidence>
<dbReference type="PANTHER" id="PTHR13451">
    <property type="entry name" value="CLASS II CROSSOVER JUNCTION ENDONUCLEASE MUS81"/>
    <property type="match status" value="1"/>
</dbReference>
<dbReference type="KEGG" id="tgb:HG536_0A04860"/>
<dbReference type="CDD" id="cd21036">
    <property type="entry name" value="WH_MUS81"/>
    <property type="match status" value="1"/>
</dbReference>
<dbReference type="GO" id="GO:0031573">
    <property type="term" value="P:mitotic intra-S DNA damage checkpoint signaling"/>
    <property type="evidence" value="ECO:0007669"/>
    <property type="project" value="TreeGrafter"/>
</dbReference>
<dbReference type="InterPro" id="IPR010996">
    <property type="entry name" value="HHH_MUS81"/>
</dbReference>
<keyword evidence="12 15" id="KW-0234">DNA repair</keyword>
<evidence type="ECO:0000256" key="8">
    <source>
        <dbReference type="ARBA" id="ARBA00022763"/>
    </source>
</evidence>
<dbReference type="GO" id="GO:0048476">
    <property type="term" value="C:Holliday junction resolvase complex"/>
    <property type="evidence" value="ECO:0007669"/>
    <property type="project" value="UniProtKB-UniRule"/>
</dbReference>
<dbReference type="Proteomes" id="UP000515788">
    <property type="component" value="Chromosome 1"/>
</dbReference>
<dbReference type="GO" id="GO:0006308">
    <property type="term" value="P:DNA catabolic process"/>
    <property type="evidence" value="ECO:0007669"/>
    <property type="project" value="UniProtKB-UniRule"/>
</dbReference>
<dbReference type="InterPro" id="IPR011335">
    <property type="entry name" value="Restrct_endonuc-II-like"/>
</dbReference>
<keyword evidence="11 15" id="KW-0233">DNA recombination</keyword>
<comment type="function">
    <text evidence="15">Interacts with EME1 to form a DNA structure-specific endonuclease with substrate preference for branched DNA structures with a 5'-end at the branch nick. Typical substrates include 3'-flap structures, D-loops, replication forks and nicked Holliday junctions. May be required in mitosis for the processing of stalled or collapsed replication fork intermediates. May be required in meiosis for the repair of meiosis-specific double strand breaks subsequent to single-end invasion (SEI).</text>
</comment>
<dbReference type="Gene3D" id="1.10.150.110">
    <property type="entry name" value="DNA polymerase beta, N-terminal domain-like"/>
    <property type="match status" value="1"/>
</dbReference>
<dbReference type="InterPro" id="IPR042530">
    <property type="entry name" value="EME1/EME2_C"/>
</dbReference>
<dbReference type="Gene3D" id="1.10.10.10">
    <property type="entry name" value="Winged helix-like DNA-binding domain superfamily/Winged helix DNA-binding domain"/>
    <property type="match status" value="1"/>
</dbReference>
<dbReference type="FunFam" id="3.40.50.10130:FF:000011">
    <property type="entry name" value="Crossover junction endonuclease MUS81"/>
    <property type="match status" value="1"/>
</dbReference>
<keyword evidence="14" id="KW-0469">Meiosis</keyword>
<evidence type="ECO:0000256" key="6">
    <source>
        <dbReference type="ARBA" id="ARBA00022723"/>
    </source>
</evidence>
<evidence type="ECO:0000256" key="4">
    <source>
        <dbReference type="ARBA" id="ARBA00017114"/>
    </source>
</evidence>
<name>A0A7G3ZAY5_9SACH</name>
<dbReference type="SUPFAM" id="SSF52980">
    <property type="entry name" value="Restriction endonuclease-like"/>
    <property type="match status" value="1"/>
</dbReference>
<dbReference type="RefSeq" id="XP_037137346.1">
    <property type="nucleotide sequence ID" value="XM_037281451.1"/>
</dbReference>
<dbReference type="SMART" id="SM00891">
    <property type="entry name" value="ERCC4"/>
    <property type="match status" value="1"/>
</dbReference>
<dbReference type="InterPro" id="IPR027421">
    <property type="entry name" value="DNA_pol_lamdba_lyase_dom_sf"/>
</dbReference>
<evidence type="ECO:0000256" key="12">
    <source>
        <dbReference type="ARBA" id="ARBA00023204"/>
    </source>
</evidence>
<proteinExistence type="inferred from homology"/>
<gene>
    <name evidence="18" type="ORF">HG536_0A04860</name>
</gene>
<keyword evidence="10 15" id="KW-0460">Magnesium</keyword>
<dbReference type="InterPro" id="IPR047417">
    <property type="entry name" value="WHD_MUS81"/>
</dbReference>
<dbReference type="Pfam" id="PF21136">
    <property type="entry name" value="WHD_MUS81"/>
    <property type="match status" value="1"/>
</dbReference>
<keyword evidence="7 15" id="KW-0255">Endonuclease</keyword>
<keyword evidence="5 15" id="KW-0540">Nuclease</keyword>
<dbReference type="Gene3D" id="3.40.50.10130">
    <property type="match status" value="1"/>
</dbReference>
<organism evidence="18 19">
    <name type="scientific">Torulaspora globosa</name>
    <dbReference type="NCBI Taxonomy" id="48254"/>
    <lineage>
        <taxon>Eukaryota</taxon>
        <taxon>Fungi</taxon>
        <taxon>Dikarya</taxon>
        <taxon>Ascomycota</taxon>
        <taxon>Saccharomycotina</taxon>
        <taxon>Saccharomycetes</taxon>
        <taxon>Saccharomycetales</taxon>
        <taxon>Saccharomycetaceae</taxon>
        <taxon>Torulaspora</taxon>
    </lineage>
</organism>
<dbReference type="PANTHER" id="PTHR13451:SF0">
    <property type="entry name" value="CROSSOVER JUNCTION ENDONUCLEASE MUS81"/>
    <property type="match status" value="1"/>
</dbReference>
<dbReference type="InterPro" id="IPR036388">
    <property type="entry name" value="WH-like_DNA-bd_sf"/>
</dbReference>
<dbReference type="AlphaFoldDB" id="A0A7G3ZAY5"/>
<dbReference type="SUPFAM" id="SSF47802">
    <property type="entry name" value="DNA polymerase beta, N-terminal domain-like"/>
    <property type="match status" value="1"/>
</dbReference>
<evidence type="ECO:0000256" key="10">
    <source>
        <dbReference type="ARBA" id="ARBA00022842"/>
    </source>
</evidence>
<evidence type="ECO:0000256" key="7">
    <source>
        <dbReference type="ARBA" id="ARBA00022759"/>
    </source>
</evidence>
<evidence type="ECO:0000256" key="15">
    <source>
        <dbReference type="RuleBase" id="RU369042"/>
    </source>
</evidence>
<dbReference type="GO" id="GO:0000727">
    <property type="term" value="P:double-strand break repair via break-induced replication"/>
    <property type="evidence" value="ECO:0007669"/>
    <property type="project" value="UniProtKB-UniRule"/>
</dbReference>
<evidence type="ECO:0000313" key="18">
    <source>
        <dbReference type="EMBL" id="QLL30671.1"/>
    </source>
</evidence>
<comment type="subunit">
    <text evidence="15">Interacts with EME1.</text>
</comment>
<comment type="subcellular location">
    <subcellularLocation>
        <location evidence="2 15">Nucleus</location>
    </subcellularLocation>
</comment>
<accession>A0A7G3ZAY5</accession>
<evidence type="ECO:0000256" key="1">
    <source>
        <dbReference type="ARBA" id="ARBA00001946"/>
    </source>
</evidence>
<keyword evidence="9 15" id="KW-0378">Hydrolase</keyword>
<dbReference type="EC" id="3.1.22.-" evidence="15"/>
<reference evidence="18 19" key="1">
    <citation type="submission" date="2020-06" db="EMBL/GenBank/DDBJ databases">
        <title>The yeast mating-type switching endonuclease HO is a domesticated member of an unorthodox homing genetic element family.</title>
        <authorList>
            <person name="Coughlan A.Y."/>
            <person name="Lombardi L."/>
            <person name="Braun-Galleani S."/>
            <person name="Martos A.R."/>
            <person name="Galeote V."/>
            <person name="Bigey F."/>
            <person name="Dequin S."/>
            <person name="Byrne K.P."/>
            <person name="Wolfe K.H."/>
        </authorList>
    </citation>
    <scope>NUCLEOTIDE SEQUENCE [LARGE SCALE GENOMIC DNA]</scope>
    <source>
        <strain evidence="18 19">CBS764</strain>
    </source>
</reference>
<dbReference type="GO" id="GO:0008821">
    <property type="term" value="F:crossover junction DNA endonuclease activity"/>
    <property type="evidence" value="ECO:0007669"/>
    <property type="project" value="UniProtKB-UniRule"/>
</dbReference>
<dbReference type="InterPro" id="IPR047416">
    <property type="entry name" value="XPF_nuclease_Mus81"/>
</dbReference>
<feature type="region of interest" description="Disordered" evidence="16">
    <location>
        <begin position="83"/>
        <end position="115"/>
    </location>
</feature>
<protein>
    <recommendedName>
        <fullName evidence="4 15">Crossover junction endonuclease MUS81</fullName>
        <ecNumber evidence="15">3.1.22.-</ecNumber>
    </recommendedName>
</protein>
<dbReference type="InterPro" id="IPR006166">
    <property type="entry name" value="ERCC4_domain"/>
</dbReference>
<keyword evidence="19" id="KW-1185">Reference proteome</keyword>
<dbReference type="OrthoDB" id="5963188at2759"/>
<dbReference type="InterPro" id="IPR033309">
    <property type="entry name" value="Mus81"/>
</dbReference>
<keyword evidence="13 15" id="KW-0539">Nucleus</keyword>
<dbReference type="GO" id="GO:0048257">
    <property type="term" value="F:3'-flap endonuclease activity"/>
    <property type="evidence" value="ECO:0007669"/>
    <property type="project" value="TreeGrafter"/>
</dbReference>
<dbReference type="GeneID" id="59323768"/>
<evidence type="ECO:0000259" key="17">
    <source>
        <dbReference type="SMART" id="SM00891"/>
    </source>
</evidence>
<dbReference type="Pfam" id="PF14716">
    <property type="entry name" value="HHH_8"/>
    <property type="match status" value="1"/>
</dbReference>
<evidence type="ECO:0000256" key="14">
    <source>
        <dbReference type="ARBA" id="ARBA00023254"/>
    </source>
</evidence>
<dbReference type="Pfam" id="PF02732">
    <property type="entry name" value="ERCC4"/>
    <property type="match status" value="1"/>
</dbReference>
<evidence type="ECO:0000256" key="11">
    <source>
        <dbReference type="ARBA" id="ARBA00023172"/>
    </source>
</evidence>
<dbReference type="EMBL" id="CP059246">
    <property type="protein sequence ID" value="QLL30671.1"/>
    <property type="molecule type" value="Genomic_DNA"/>
</dbReference>
<dbReference type="GO" id="GO:0005634">
    <property type="term" value="C:nucleus"/>
    <property type="evidence" value="ECO:0007669"/>
    <property type="project" value="UniProtKB-SubCell"/>
</dbReference>
<evidence type="ECO:0000256" key="16">
    <source>
        <dbReference type="SAM" id="MobiDB-lite"/>
    </source>
</evidence>
<feature type="domain" description="ERCC4" evidence="17">
    <location>
        <begin position="345"/>
        <end position="442"/>
    </location>
</feature>
<dbReference type="GO" id="GO:0000712">
    <property type="term" value="P:resolution of meiotic recombination intermediates"/>
    <property type="evidence" value="ECO:0007669"/>
    <property type="project" value="TreeGrafter"/>
</dbReference>
<keyword evidence="6 15" id="KW-0479">Metal-binding</keyword>
<dbReference type="GO" id="GO:0046872">
    <property type="term" value="F:metal ion binding"/>
    <property type="evidence" value="ECO:0007669"/>
    <property type="project" value="UniProtKB-UniRule"/>
</dbReference>
<dbReference type="GO" id="GO:0003677">
    <property type="term" value="F:DNA binding"/>
    <property type="evidence" value="ECO:0007669"/>
    <property type="project" value="UniProtKB-UniRule"/>
</dbReference>
<evidence type="ECO:0000256" key="3">
    <source>
        <dbReference type="ARBA" id="ARBA00010015"/>
    </source>
</evidence>
<evidence type="ECO:0000256" key="9">
    <source>
        <dbReference type="ARBA" id="ARBA00022801"/>
    </source>
</evidence>
<dbReference type="Gene3D" id="1.10.150.670">
    <property type="entry name" value="Crossover junction endonuclease EME1, DNA-binding domain"/>
    <property type="match status" value="1"/>
</dbReference>
<sequence>MSLPADLKLLYAEWLQEFINALNPRQEQLAATYDKARRNLLDAEGTIYYPRDLKKIRGIGDTIMRKLEKSLQRYCKEIGVEVPTPPVRESPQRETNRTSTALRLGHTEPSGNRNGQECLMAKKRRKYIPKKRSGGYGILLALLEANAITRGISKDDIIELAEKYCNSSMKPNYMTKELRGAWSSIKSLIKHELVIEQGRPKIYLLTDEGQAMAKTLKLADNITFAIEKGKAASELEFSKDADSEASANFRDLFDGEAYETISKPGSHGSSLVDVTFQDSNMMPTNNQSRISHARTLAISTPLTRKVLNVKPVAVANDSPSNDSILRRRFIGVRYELWPKGSYEVYPIIDYREVRSQSDRDFFSKALDRKGTKCEIRQLALGDIIWIGKNKKTGTECVLNTIVERKRLDDLATSIRDNRFMEQKSRLEKSGCRNKYYLIEETMGKSMDGMTEAIKTALWVILVYYRFSMMKTNNADDTVEKLQALQTVIAKEYSEKNLIVIFPNDLKNQDDYLRVLDEFRSEFERGRDIECCHTYQCFQEILGKGELSTVGELTIRVLMFIKGVSIEKAVAIQRIYPTLSHILKAYSECQSELDSKLLMFKRLGDAPGAKKITKSLSEKIADVFGTF</sequence>